<dbReference type="InterPro" id="IPR045079">
    <property type="entry name" value="Oxoprolinase-like"/>
</dbReference>
<name>A0A383BN05_9ZZZZ</name>
<reference evidence="3" key="1">
    <citation type="submission" date="2018-05" db="EMBL/GenBank/DDBJ databases">
        <authorList>
            <person name="Lanie J.A."/>
            <person name="Ng W.-L."/>
            <person name="Kazmierczak K.M."/>
            <person name="Andrzejewski T.M."/>
            <person name="Davidsen T.M."/>
            <person name="Wayne K.J."/>
            <person name="Tettelin H."/>
            <person name="Glass J.I."/>
            <person name="Rusch D."/>
            <person name="Podicherti R."/>
            <person name="Tsui H.-C.T."/>
            <person name="Winkler M.E."/>
        </authorList>
    </citation>
    <scope>NUCLEOTIDE SEQUENCE</scope>
</reference>
<dbReference type="GO" id="GO:0017168">
    <property type="term" value="F:5-oxoprolinase (ATP-hydrolyzing) activity"/>
    <property type="evidence" value="ECO:0007669"/>
    <property type="project" value="TreeGrafter"/>
</dbReference>
<dbReference type="AlphaFoldDB" id="A0A383BN05"/>
<dbReference type="GO" id="GO:0005829">
    <property type="term" value="C:cytosol"/>
    <property type="evidence" value="ECO:0007669"/>
    <property type="project" value="TreeGrafter"/>
</dbReference>
<evidence type="ECO:0000259" key="1">
    <source>
        <dbReference type="Pfam" id="PF02538"/>
    </source>
</evidence>
<dbReference type="EMBL" id="UINC01201405">
    <property type="protein sequence ID" value="SVE20735.1"/>
    <property type="molecule type" value="Genomic_DNA"/>
</dbReference>
<sequence>ERRYGFTHPGRELELVTARVTCSAGIGEERVEEGPAPLAPTEVPGSRRAFFAGAWVDAAVLDETSLDQGTPVAGPAIISSAYHTIVVAPGWTAARHPSGHLVLERRDKPRTFSACDVAGEPDPVQLEIFHLHFASIAEEMGVALENSAVSTNVRERLDFSCAVFDSGGGLVANAPHIPVHLGAMGECVRQVSRRVSDLAPGDVIVTNDPFLGGSHLPDVTVVTPVFDAETAELLFYTASRAHHAE</sequence>
<proteinExistence type="predicted"/>
<protein>
    <submittedName>
        <fullName evidence="3">Uncharacterized protein</fullName>
    </submittedName>
</protein>
<feature type="non-terminal residue" evidence="3">
    <location>
        <position position="245"/>
    </location>
</feature>
<dbReference type="PANTHER" id="PTHR11365:SF23">
    <property type="entry name" value="HYPOTHETICAL 5-OXOPROLINASE (EUROFUNG)-RELATED"/>
    <property type="match status" value="1"/>
</dbReference>
<dbReference type="GO" id="GO:0006749">
    <property type="term" value="P:glutathione metabolic process"/>
    <property type="evidence" value="ECO:0007669"/>
    <property type="project" value="TreeGrafter"/>
</dbReference>
<organism evidence="3">
    <name type="scientific">marine metagenome</name>
    <dbReference type="NCBI Taxonomy" id="408172"/>
    <lineage>
        <taxon>unclassified sequences</taxon>
        <taxon>metagenomes</taxon>
        <taxon>ecological metagenomes</taxon>
    </lineage>
</organism>
<dbReference type="Pfam" id="PF02538">
    <property type="entry name" value="Hydantoinase_B"/>
    <property type="match status" value="1"/>
</dbReference>
<dbReference type="InterPro" id="IPR003692">
    <property type="entry name" value="Hydantoinase_B"/>
</dbReference>
<dbReference type="PANTHER" id="PTHR11365">
    <property type="entry name" value="5-OXOPROLINASE RELATED"/>
    <property type="match status" value="1"/>
</dbReference>
<feature type="domain" description="Acetophenone carboxylase-like C-terminal" evidence="2">
    <location>
        <begin position="31"/>
        <end position="93"/>
    </location>
</feature>
<accession>A0A383BN05</accession>
<feature type="domain" description="Hydantoinase B/oxoprolinase" evidence="1">
    <location>
        <begin position="122"/>
        <end position="245"/>
    </location>
</feature>
<gene>
    <name evidence="3" type="ORF">METZ01_LOCUS473589</name>
</gene>
<dbReference type="Pfam" id="PF19278">
    <property type="entry name" value="Hydant_A_C"/>
    <property type="match status" value="1"/>
</dbReference>
<dbReference type="InterPro" id="IPR049517">
    <property type="entry name" value="ACX-like_C"/>
</dbReference>
<evidence type="ECO:0000259" key="2">
    <source>
        <dbReference type="Pfam" id="PF19278"/>
    </source>
</evidence>
<evidence type="ECO:0000313" key="3">
    <source>
        <dbReference type="EMBL" id="SVE20735.1"/>
    </source>
</evidence>
<feature type="non-terminal residue" evidence="3">
    <location>
        <position position="1"/>
    </location>
</feature>